<proteinExistence type="inferred from homology"/>
<dbReference type="GO" id="GO:0016788">
    <property type="term" value="F:hydrolase activity, acting on ester bonds"/>
    <property type="evidence" value="ECO:0007669"/>
    <property type="project" value="UniProtKB-ARBA"/>
</dbReference>
<dbReference type="InterPro" id="IPR036514">
    <property type="entry name" value="SGNH_hydro_sf"/>
</dbReference>
<evidence type="ECO:0000313" key="7">
    <source>
        <dbReference type="Proteomes" id="UP000501812"/>
    </source>
</evidence>
<keyword evidence="6" id="KW-0808">Transferase</keyword>
<reference evidence="6 7" key="1">
    <citation type="submission" date="2020-04" db="EMBL/GenBank/DDBJ databases">
        <title>Luteolibacter sp. G-1-1-1 isolated from soil.</title>
        <authorList>
            <person name="Dahal R.H."/>
        </authorList>
    </citation>
    <scope>NUCLEOTIDE SEQUENCE [LARGE SCALE GENOMIC DNA]</scope>
    <source>
        <strain evidence="6 7">G-1-1-1</strain>
    </source>
</reference>
<dbReference type="AlphaFoldDB" id="A0A858RN54"/>
<dbReference type="PROSITE" id="PS00149">
    <property type="entry name" value="SULFATASE_2"/>
    <property type="match status" value="1"/>
</dbReference>
<keyword evidence="3" id="KW-0732">Signal</keyword>
<comment type="similarity">
    <text evidence="1">Belongs to the sulfatase family.</text>
</comment>
<dbReference type="Gene3D" id="3.40.50.1110">
    <property type="entry name" value="SGNH hydrolase"/>
    <property type="match status" value="1"/>
</dbReference>
<gene>
    <name evidence="6" type="ORF">HHL09_19050</name>
</gene>
<dbReference type="CDD" id="cd01820">
    <property type="entry name" value="PAF_acetylesterase_like"/>
    <property type="match status" value="1"/>
</dbReference>
<name>A0A858RN54_9BACT</name>
<dbReference type="EMBL" id="CP051774">
    <property type="protein sequence ID" value="QJE97789.1"/>
    <property type="molecule type" value="Genomic_DNA"/>
</dbReference>
<dbReference type="PANTHER" id="PTHR43108">
    <property type="entry name" value="N-ACETYLGLUCOSAMINE-6-SULFATASE FAMILY MEMBER"/>
    <property type="match status" value="1"/>
</dbReference>
<dbReference type="InterPro" id="IPR024607">
    <property type="entry name" value="Sulfatase_CS"/>
</dbReference>
<keyword evidence="2 6" id="KW-0378">Hydrolase</keyword>
<dbReference type="Proteomes" id="UP000501812">
    <property type="component" value="Chromosome"/>
</dbReference>
<evidence type="ECO:0000256" key="3">
    <source>
        <dbReference type="SAM" id="SignalP"/>
    </source>
</evidence>
<sequence length="730" mass="83004">MLGPMRLLALFTLLASVLHAQERPNILFLFSDDHALDAISAYGGPLKDVAPTPNIDRIAKEGAIFTRSYCSNSICGPSRAAILTGKHSHINGFLDNNNARFDGSQTTFPKLLQKAGYQTSLIGKWHLVTQPTGFNHWEILPDQGSYYNPDFISATGRSRSEGYCTDLITDKAIAWLENGRDKSKPFVLMCQHKAPHRNWSPAPRHYGLFKDITLPEPATLFDDYANRSETLKQQQMSIARNISWGHDMKFKGDNLFPESFTDEGRNGEYQRMTPAQREAWDAAYEPENAAFIADMQAGKISGRDLTRWKYQRYLKDYLRCVKAVDENVGRMLDYLDKSGLAKNTLVIYSSDQGFYLGEHGWYDKRWMFEQSLAMPFLVRWPGVVTPGTRNETLIQNIDYAPTFLEAAGVAIPKTIQGKSLMPVLKGQTPADWRKDIYYFYSGEATHAVAAHDGIRTEKYKLMFFPKTKEWNLFDMEKDPQEMKSAHGDPAYATILADLKKRYEEVRKEYHMSPATVPIHRNPEPKWKQRHANKSELAKKGGYDLVFIGDSITQNWESFGKPVWEKYYAHRKALNLGFSGDHTEHVLWRLLNGELENVDPKLFVLLIGTNNTGHRMDPADQTADGVRQIIELLQDRKPDAKILLLSIFPRDEKPDGPKRLLNNAINEQIKDFADGKRVQWLDLSSIFLAPDGSLPAATMPDFLHPRLEGYEMWAKAIESRIAALTATAEVQ</sequence>
<dbReference type="PANTHER" id="PTHR43108:SF6">
    <property type="entry name" value="N-SULPHOGLUCOSAMINE SULPHOHYDROLASE"/>
    <property type="match status" value="1"/>
</dbReference>
<evidence type="ECO:0000259" key="4">
    <source>
        <dbReference type="Pfam" id="PF13472"/>
    </source>
</evidence>
<feature type="domain" description="SGNH hydrolase-type esterase" evidence="4">
    <location>
        <begin position="546"/>
        <end position="710"/>
    </location>
</feature>
<protein>
    <submittedName>
        <fullName evidence="6">Sulfatase-like hydrolase/transferase</fullName>
    </submittedName>
</protein>
<dbReference type="Gene3D" id="3.40.720.10">
    <property type="entry name" value="Alkaline Phosphatase, subunit A"/>
    <property type="match status" value="2"/>
</dbReference>
<accession>A0A858RN54</accession>
<dbReference type="InterPro" id="IPR013830">
    <property type="entry name" value="SGNH_hydro"/>
</dbReference>
<evidence type="ECO:0000256" key="1">
    <source>
        <dbReference type="ARBA" id="ARBA00008779"/>
    </source>
</evidence>
<dbReference type="PROSITE" id="PS00523">
    <property type="entry name" value="SULFATASE_1"/>
    <property type="match status" value="1"/>
</dbReference>
<feature type="chain" id="PRO_5032964101" evidence="3">
    <location>
        <begin position="21"/>
        <end position="730"/>
    </location>
</feature>
<dbReference type="InterPro" id="IPR032506">
    <property type="entry name" value="SGSH_C"/>
</dbReference>
<feature type="signal peptide" evidence="3">
    <location>
        <begin position="1"/>
        <end position="20"/>
    </location>
</feature>
<evidence type="ECO:0000259" key="5">
    <source>
        <dbReference type="Pfam" id="PF16347"/>
    </source>
</evidence>
<feature type="domain" description="N-sulphoglucosamine sulphohydrolase C-terminal" evidence="5">
    <location>
        <begin position="357"/>
        <end position="507"/>
    </location>
</feature>
<dbReference type="Pfam" id="PF16347">
    <property type="entry name" value="SGSH_C"/>
    <property type="match status" value="1"/>
</dbReference>
<keyword evidence="7" id="KW-1185">Reference proteome</keyword>
<dbReference type="CDD" id="cd16031">
    <property type="entry name" value="G6S_like"/>
    <property type="match status" value="1"/>
</dbReference>
<evidence type="ECO:0000256" key="2">
    <source>
        <dbReference type="ARBA" id="ARBA00022801"/>
    </source>
</evidence>
<dbReference type="SUPFAM" id="SSF52266">
    <property type="entry name" value="SGNH hydrolase"/>
    <property type="match status" value="1"/>
</dbReference>
<dbReference type="GO" id="GO:0016740">
    <property type="term" value="F:transferase activity"/>
    <property type="evidence" value="ECO:0007669"/>
    <property type="project" value="UniProtKB-KW"/>
</dbReference>
<dbReference type="InterPro" id="IPR017850">
    <property type="entry name" value="Alkaline_phosphatase_core_sf"/>
</dbReference>
<dbReference type="Pfam" id="PF13472">
    <property type="entry name" value="Lipase_GDSL_2"/>
    <property type="match status" value="1"/>
</dbReference>
<dbReference type="SUPFAM" id="SSF53649">
    <property type="entry name" value="Alkaline phosphatase-like"/>
    <property type="match status" value="1"/>
</dbReference>
<organism evidence="6 7">
    <name type="scientific">Luteolibacter luteus</name>
    <dbReference type="NCBI Taxonomy" id="2728835"/>
    <lineage>
        <taxon>Bacteria</taxon>
        <taxon>Pseudomonadati</taxon>
        <taxon>Verrucomicrobiota</taxon>
        <taxon>Verrucomicrobiia</taxon>
        <taxon>Verrucomicrobiales</taxon>
        <taxon>Verrucomicrobiaceae</taxon>
        <taxon>Luteolibacter</taxon>
    </lineage>
</organism>
<evidence type="ECO:0000313" key="6">
    <source>
        <dbReference type="EMBL" id="QJE97789.1"/>
    </source>
</evidence>
<dbReference type="KEGG" id="luo:HHL09_19050"/>